<keyword evidence="3" id="KW-1185">Reference proteome</keyword>
<comment type="caution">
    <text evidence="2">The sequence shown here is derived from an EMBL/GenBank/DDBJ whole genome shotgun (WGS) entry which is preliminary data.</text>
</comment>
<dbReference type="STRING" id="83683.B1745_05250"/>
<sequence>MLYDEDKFCGIAYYVISDSTVYLTYLAVNKDLRGQGYGTKILSLLEKQYPDQAIVIDIEPVVPTAKNYQQRVSRLKFYERNGFYRTDQKLKDQDGEFEALTTGKKFNKSGFVKALKQMSFGFY</sequence>
<dbReference type="PROSITE" id="PS51186">
    <property type="entry name" value="GNAT"/>
    <property type="match status" value="1"/>
</dbReference>
<dbReference type="SUPFAM" id="SSF55729">
    <property type="entry name" value="Acyl-CoA N-acyltransferases (Nat)"/>
    <property type="match status" value="1"/>
</dbReference>
<protein>
    <submittedName>
        <fullName evidence="2">Acetyltransferase, GNAT family</fullName>
    </submittedName>
</protein>
<dbReference type="AlphaFoldDB" id="D4YVL4"/>
<name>D4YVL4_9LACO</name>
<dbReference type="Gene3D" id="3.40.630.30">
    <property type="match status" value="1"/>
</dbReference>
<accession>D4YVL4</accession>
<dbReference type="PATRIC" id="fig|585524.9.peg.642"/>
<gene>
    <name evidence="2" type="ORF">HMPREF0493_1575</name>
</gene>
<organism evidence="2 3">
    <name type="scientific">Lactobacillus amylolyticus DSM 11664</name>
    <dbReference type="NCBI Taxonomy" id="585524"/>
    <lineage>
        <taxon>Bacteria</taxon>
        <taxon>Bacillati</taxon>
        <taxon>Bacillota</taxon>
        <taxon>Bacilli</taxon>
        <taxon>Lactobacillales</taxon>
        <taxon>Lactobacillaceae</taxon>
        <taxon>Lactobacillus</taxon>
    </lineage>
</organism>
<dbReference type="eggNOG" id="COG0456">
    <property type="taxonomic scope" value="Bacteria"/>
</dbReference>
<feature type="domain" description="N-acetyltransferase" evidence="1">
    <location>
        <begin position="1"/>
        <end position="107"/>
    </location>
</feature>
<proteinExistence type="predicted"/>
<dbReference type="InterPro" id="IPR000182">
    <property type="entry name" value="GNAT_dom"/>
</dbReference>
<dbReference type="Proteomes" id="UP000004069">
    <property type="component" value="Unassembled WGS sequence"/>
</dbReference>
<dbReference type="EMBL" id="ADNY01000066">
    <property type="protein sequence ID" value="EFG54810.1"/>
    <property type="molecule type" value="Genomic_DNA"/>
</dbReference>
<dbReference type="CDD" id="cd04301">
    <property type="entry name" value="NAT_SF"/>
    <property type="match status" value="1"/>
</dbReference>
<dbReference type="InterPro" id="IPR016181">
    <property type="entry name" value="Acyl_CoA_acyltransferase"/>
</dbReference>
<dbReference type="Pfam" id="PF13508">
    <property type="entry name" value="Acetyltransf_7"/>
    <property type="match status" value="1"/>
</dbReference>
<evidence type="ECO:0000313" key="2">
    <source>
        <dbReference type="EMBL" id="EFG54810.1"/>
    </source>
</evidence>
<evidence type="ECO:0000259" key="1">
    <source>
        <dbReference type="PROSITE" id="PS51186"/>
    </source>
</evidence>
<keyword evidence="2" id="KW-0808">Transferase</keyword>
<dbReference type="GO" id="GO:0016747">
    <property type="term" value="F:acyltransferase activity, transferring groups other than amino-acyl groups"/>
    <property type="evidence" value="ECO:0007669"/>
    <property type="project" value="InterPro"/>
</dbReference>
<evidence type="ECO:0000313" key="3">
    <source>
        <dbReference type="Proteomes" id="UP000004069"/>
    </source>
</evidence>
<reference evidence="2 3" key="1">
    <citation type="submission" date="2010-04" db="EMBL/GenBank/DDBJ databases">
        <authorList>
            <person name="Muzny D."/>
            <person name="Qin X."/>
            <person name="Deng J."/>
            <person name="Jiang H."/>
            <person name="Liu Y."/>
            <person name="Qu J."/>
            <person name="Song X.-Z."/>
            <person name="Zhang L."/>
            <person name="Thornton R."/>
            <person name="Coyle M."/>
            <person name="Francisco L."/>
            <person name="Jackson L."/>
            <person name="Javaid M."/>
            <person name="Korchina V."/>
            <person name="Kovar C."/>
            <person name="Mata R."/>
            <person name="Mathew T."/>
            <person name="Ngo R."/>
            <person name="Nguyen L."/>
            <person name="Nguyen N."/>
            <person name="Okwuonu G."/>
            <person name="Ongeri F."/>
            <person name="Pham C."/>
            <person name="Simmons D."/>
            <person name="Wilczek-Boney K."/>
            <person name="Hale W."/>
            <person name="Jakkamsetti A."/>
            <person name="Pham P."/>
            <person name="Ruth R."/>
            <person name="San Lucas F."/>
            <person name="Warren J."/>
            <person name="Zhang J."/>
            <person name="Zhao Z."/>
            <person name="Zhou C."/>
            <person name="Zhu D."/>
            <person name="Lee S."/>
            <person name="Bess C."/>
            <person name="Blankenburg K."/>
            <person name="Forbes L."/>
            <person name="Fu Q."/>
            <person name="Gubbala S."/>
            <person name="Hirani K."/>
            <person name="Jayaseelan J.C."/>
            <person name="Lara F."/>
            <person name="Munidasa M."/>
            <person name="Palculict T."/>
            <person name="Patil S."/>
            <person name="Pu L.-L."/>
            <person name="Saada N."/>
            <person name="Tang L."/>
            <person name="Weissenberger G."/>
            <person name="Zhu Y."/>
            <person name="Hemphill L."/>
            <person name="Shang Y."/>
            <person name="Youmans B."/>
            <person name="Ayvaz T."/>
            <person name="Ross M."/>
            <person name="Santibanez J."/>
            <person name="Aqrawi P."/>
            <person name="Gross S."/>
            <person name="Joshi V."/>
            <person name="Fowler G."/>
            <person name="Nazareth L."/>
            <person name="Reid J."/>
            <person name="Worley K."/>
            <person name="Petrosino J."/>
            <person name="Highlander S."/>
            <person name="Gibbs R."/>
        </authorList>
    </citation>
    <scope>NUCLEOTIDE SEQUENCE [LARGE SCALE GENOMIC DNA]</scope>
    <source>
        <strain evidence="2 3">DSM 11664</strain>
    </source>
</reference>